<comment type="caution">
    <text evidence="2">The sequence shown here is derived from an EMBL/GenBank/DDBJ whole genome shotgun (WGS) entry which is preliminary data.</text>
</comment>
<accession>A0A371G4L4</accession>
<feature type="region of interest" description="Disordered" evidence="1">
    <location>
        <begin position="200"/>
        <end position="242"/>
    </location>
</feature>
<feature type="compositionally biased region" description="Polar residues" evidence="1">
    <location>
        <begin position="140"/>
        <end position="154"/>
    </location>
</feature>
<gene>
    <name evidence="2" type="ORF">CR513_33337</name>
</gene>
<sequence length="242" mass="26313">MDIRPVYSCLLGRPWIHAAGAVPSSLHQKVKFVHYGEKELIISTPLLAEYIEGDEEALETSFQALEIVGTASAEAEGGDLKPSKAAVMAAKVSIDNGFHLGKGVSKELHSIAEPVTIQENSGQSGLGYTGAVRRERPGRGNQSKQQVVDTTQPLPVNPRTDSGDRGPIPELVEWVYPMARELDNWTAEVISDLVKTNSPNIETSHQINDATLTSNNAGESSRSNEGDDLEEEDLEELERLLE</sequence>
<dbReference type="OrthoDB" id="1736143at2759"/>
<evidence type="ECO:0000313" key="2">
    <source>
        <dbReference type="EMBL" id="RDX85478.1"/>
    </source>
</evidence>
<dbReference type="EMBL" id="QJKJ01006790">
    <property type="protein sequence ID" value="RDX85478.1"/>
    <property type="molecule type" value="Genomic_DNA"/>
</dbReference>
<dbReference type="STRING" id="157652.A0A371G4L4"/>
<dbReference type="AlphaFoldDB" id="A0A371G4L4"/>
<keyword evidence="3" id="KW-1185">Reference proteome</keyword>
<protein>
    <submittedName>
        <fullName evidence="2">Uncharacterized protein</fullName>
    </submittedName>
</protein>
<feature type="compositionally biased region" description="Acidic residues" evidence="1">
    <location>
        <begin position="226"/>
        <end position="236"/>
    </location>
</feature>
<evidence type="ECO:0000256" key="1">
    <source>
        <dbReference type="SAM" id="MobiDB-lite"/>
    </source>
</evidence>
<reference evidence="2" key="1">
    <citation type="submission" date="2018-05" db="EMBL/GenBank/DDBJ databases">
        <title>Draft genome of Mucuna pruriens seed.</title>
        <authorList>
            <person name="Nnadi N.E."/>
            <person name="Vos R."/>
            <person name="Hasami M.H."/>
            <person name="Devisetty U.K."/>
            <person name="Aguiy J.C."/>
        </authorList>
    </citation>
    <scope>NUCLEOTIDE SEQUENCE [LARGE SCALE GENOMIC DNA]</scope>
    <source>
        <strain evidence="2">JCA_2017</strain>
    </source>
</reference>
<dbReference type="Proteomes" id="UP000257109">
    <property type="component" value="Unassembled WGS sequence"/>
</dbReference>
<proteinExistence type="predicted"/>
<feature type="compositionally biased region" description="Polar residues" evidence="1">
    <location>
        <begin position="200"/>
        <end position="223"/>
    </location>
</feature>
<feature type="non-terminal residue" evidence="2">
    <location>
        <position position="1"/>
    </location>
</feature>
<organism evidence="2 3">
    <name type="scientific">Mucuna pruriens</name>
    <name type="common">Velvet bean</name>
    <name type="synonym">Dolichos pruriens</name>
    <dbReference type="NCBI Taxonomy" id="157652"/>
    <lineage>
        <taxon>Eukaryota</taxon>
        <taxon>Viridiplantae</taxon>
        <taxon>Streptophyta</taxon>
        <taxon>Embryophyta</taxon>
        <taxon>Tracheophyta</taxon>
        <taxon>Spermatophyta</taxon>
        <taxon>Magnoliopsida</taxon>
        <taxon>eudicotyledons</taxon>
        <taxon>Gunneridae</taxon>
        <taxon>Pentapetalae</taxon>
        <taxon>rosids</taxon>
        <taxon>fabids</taxon>
        <taxon>Fabales</taxon>
        <taxon>Fabaceae</taxon>
        <taxon>Papilionoideae</taxon>
        <taxon>50 kb inversion clade</taxon>
        <taxon>NPAAA clade</taxon>
        <taxon>indigoferoid/millettioid clade</taxon>
        <taxon>Phaseoleae</taxon>
        <taxon>Mucuna</taxon>
    </lineage>
</organism>
<evidence type="ECO:0000313" key="3">
    <source>
        <dbReference type="Proteomes" id="UP000257109"/>
    </source>
</evidence>
<feature type="region of interest" description="Disordered" evidence="1">
    <location>
        <begin position="118"/>
        <end position="168"/>
    </location>
</feature>
<name>A0A371G4L4_MUCPR</name>